<dbReference type="PANTHER" id="PTHR34818:SF1">
    <property type="entry name" value="PROTEIN BLI-3"/>
    <property type="match status" value="1"/>
</dbReference>
<evidence type="ECO:0000313" key="3">
    <source>
        <dbReference type="Proteomes" id="UP001138757"/>
    </source>
</evidence>
<dbReference type="PANTHER" id="PTHR34818">
    <property type="entry name" value="PROTEIN BLI-3"/>
    <property type="match status" value="1"/>
</dbReference>
<sequence>MSDVKDDFWNALARSPFLMVKRNDSDDHALPMTAQLDRDLGPARGGAIWFFTERNNRLAKGGPAMAQYVAKGHDLFACISGVLYPEQDPALIDRFWSPTVAAWYDGGRDDPDLLMLRMDLMDVEIWEADVGIKGLLRMVTGSKIKGREAGKHVHEAV</sequence>
<reference evidence="2" key="1">
    <citation type="submission" date="2021-05" db="EMBL/GenBank/DDBJ databases">
        <title>Genome of Sphingobium sp. strain.</title>
        <authorList>
            <person name="Fan R."/>
        </authorList>
    </citation>
    <scope>NUCLEOTIDE SEQUENCE</scope>
    <source>
        <strain evidence="2">H33</strain>
    </source>
</reference>
<dbReference type="RefSeq" id="WP_214624215.1">
    <property type="nucleotide sequence ID" value="NZ_JAHGAW010000008.1"/>
</dbReference>
<dbReference type="SUPFAM" id="SSF50475">
    <property type="entry name" value="FMN-binding split barrel"/>
    <property type="match status" value="1"/>
</dbReference>
<dbReference type="InterPro" id="IPR052917">
    <property type="entry name" value="Stress-Dev_Protein"/>
</dbReference>
<accession>A0A9X1DDM1</accession>
<dbReference type="Pfam" id="PF16242">
    <property type="entry name" value="Pyrid_ox_like"/>
    <property type="match status" value="1"/>
</dbReference>
<organism evidence="2 3">
    <name type="scientific">Sphingobium nicotianae</name>
    <dbReference type="NCBI Taxonomy" id="2782607"/>
    <lineage>
        <taxon>Bacteria</taxon>
        <taxon>Pseudomonadati</taxon>
        <taxon>Pseudomonadota</taxon>
        <taxon>Alphaproteobacteria</taxon>
        <taxon>Sphingomonadales</taxon>
        <taxon>Sphingomonadaceae</taxon>
        <taxon>Sphingobium</taxon>
    </lineage>
</organism>
<dbReference type="Gene3D" id="2.30.110.10">
    <property type="entry name" value="Electron Transport, Fmn-binding Protein, Chain A"/>
    <property type="match status" value="1"/>
</dbReference>
<dbReference type="Proteomes" id="UP001138757">
    <property type="component" value="Unassembled WGS sequence"/>
</dbReference>
<name>A0A9X1DDM1_9SPHN</name>
<comment type="caution">
    <text evidence="2">The sequence shown here is derived from an EMBL/GenBank/DDBJ whole genome shotgun (WGS) entry which is preliminary data.</text>
</comment>
<dbReference type="InterPro" id="IPR012349">
    <property type="entry name" value="Split_barrel_FMN-bd"/>
</dbReference>
<evidence type="ECO:0000313" key="2">
    <source>
        <dbReference type="EMBL" id="MBT2187971.1"/>
    </source>
</evidence>
<dbReference type="AlphaFoldDB" id="A0A9X1DDM1"/>
<feature type="domain" description="General stress protein FMN-binding split barrel" evidence="1">
    <location>
        <begin position="14"/>
        <end position="139"/>
    </location>
</feature>
<gene>
    <name evidence="2" type="ORF">KK488_13535</name>
</gene>
<protein>
    <submittedName>
        <fullName evidence="2">Pyridoxamine 5'-phosphate oxidase family protein</fullName>
    </submittedName>
</protein>
<dbReference type="EMBL" id="JAHGAW010000008">
    <property type="protein sequence ID" value="MBT2187971.1"/>
    <property type="molecule type" value="Genomic_DNA"/>
</dbReference>
<dbReference type="InterPro" id="IPR038725">
    <property type="entry name" value="YdaG_split_barrel_FMN-bd"/>
</dbReference>
<keyword evidence="3" id="KW-1185">Reference proteome</keyword>
<evidence type="ECO:0000259" key="1">
    <source>
        <dbReference type="Pfam" id="PF16242"/>
    </source>
</evidence>
<proteinExistence type="predicted"/>